<feature type="repeat" description="TPR" evidence="3">
    <location>
        <begin position="56"/>
        <end position="89"/>
    </location>
</feature>
<dbReference type="SUPFAM" id="SSF48452">
    <property type="entry name" value="TPR-like"/>
    <property type="match status" value="2"/>
</dbReference>
<evidence type="ECO:0000313" key="7">
    <source>
        <dbReference type="Proteomes" id="UP001057498"/>
    </source>
</evidence>
<dbReference type="Proteomes" id="UP001057498">
    <property type="component" value="Chromosome"/>
</dbReference>
<feature type="repeat" description="TPR" evidence="3">
    <location>
        <begin position="266"/>
        <end position="299"/>
    </location>
</feature>
<evidence type="ECO:0000256" key="1">
    <source>
        <dbReference type="ARBA" id="ARBA00022737"/>
    </source>
</evidence>
<dbReference type="Gene3D" id="1.25.40.10">
    <property type="entry name" value="Tetratricopeptide repeat domain"/>
    <property type="match status" value="3"/>
</dbReference>
<protein>
    <recommendedName>
        <fullName evidence="5">CHAT domain-containing protein</fullName>
    </recommendedName>
</protein>
<proteinExistence type="predicted"/>
<dbReference type="PRINTS" id="PR00381">
    <property type="entry name" value="KINESINLIGHT"/>
</dbReference>
<feature type="repeat" description="TPR" evidence="3">
    <location>
        <begin position="224"/>
        <end position="257"/>
    </location>
</feature>
<feature type="repeat" description="TPR" evidence="3">
    <location>
        <begin position="308"/>
        <end position="341"/>
    </location>
</feature>
<feature type="repeat" description="TPR" evidence="3">
    <location>
        <begin position="140"/>
        <end position="173"/>
    </location>
</feature>
<feature type="region of interest" description="Disordered" evidence="4">
    <location>
        <begin position="990"/>
        <end position="1015"/>
    </location>
</feature>
<name>A0ABN6PNV1_9BURK</name>
<evidence type="ECO:0000256" key="2">
    <source>
        <dbReference type="ARBA" id="ARBA00022803"/>
    </source>
</evidence>
<evidence type="ECO:0000256" key="3">
    <source>
        <dbReference type="PROSITE-ProRule" id="PRU00339"/>
    </source>
</evidence>
<dbReference type="PANTHER" id="PTHR45641">
    <property type="entry name" value="TETRATRICOPEPTIDE REPEAT PROTEIN (AFU_ORTHOLOGUE AFUA_6G03870)"/>
    <property type="match status" value="1"/>
</dbReference>
<feature type="compositionally biased region" description="Low complexity" evidence="4">
    <location>
        <begin position="995"/>
        <end position="1010"/>
    </location>
</feature>
<accession>A0ABN6PNV1</accession>
<dbReference type="InterPro" id="IPR024983">
    <property type="entry name" value="CHAT_dom"/>
</dbReference>
<dbReference type="InterPro" id="IPR011990">
    <property type="entry name" value="TPR-like_helical_dom_sf"/>
</dbReference>
<keyword evidence="7" id="KW-1185">Reference proteome</keyword>
<reference evidence="6" key="1">
    <citation type="submission" date="2022-04" db="EMBL/GenBank/DDBJ databases">
        <title>Whole genome sequence of Sphaerotilus sp. FB-5.</title>
        <authorList>
            <person name="Takeda M."/>
            <person name="Narihara S."/>
            <person name="Akimoto M."/>
            <person name="Akimoto R."/>
            <person name="Nishiyashiki S."/>
            <person name="Murakami T."/>
        </authorList>
    </citation>
    <scope>NUCLEOTIDE SEQUENCE</scope>
    <source>
        <strain evidence="6">FB-5</strain>
    </source>
</reference>
<evidence type="ECO:0000313" key="6">
    <source>
        <dbReference type="EMBL" id="BDI05987.1"/>
    </source>
</evidence>
<keyword evidence="1" id="KW-0677">Repeat</keyword>
<dbReference type="Pfam" id="PF13374">
    <property type="entry name" value="TPR_10"/>
    <property type="match status" value="2"/>
</dbReference>
<evidence type="ECO:0000256" key="4">
    <source>
        <dbReference type="SAM" id="MobiDB-lite"/>
    </source>
</evidence>
<dbReference type="EMBL" id="AP025730">
    <property type="protein sequence ID" value="BDI05987.1"/>
    <property type="molecule type" value="Genomic_DNA"/>
</dbReference>
<dbReference type="SMART" id="SM00028">
    <property type="entry name" value="TPR"/>
    <property type="match status" value="11"/>
</dbReference>
<evidence type="ECO:0000259" key="5">
    <source>
        <dbReference type="Pfam" id="PF12770"/>
    </source>
</evidence>
<dbReference type="InterPro" id="IPR019734">
    <property type="entry name" value="TPR_rpt"/>
</dbReference>
<dbReference type="PANTHER" id="PTHR45641:SF19">
    <property type="entry name" value="NEPHROCYSTIN-3"/>
    <property type="match status" value="1"/>
</dbReference>
<feature type="domain" description="CHAT" evidence="5">
    <location>
        <begin position="735"/>
        <end position="1043"/>
    </location>
</feature>
<sequence>MALDVLGDDLEVVATLMGWVAGMHESLAQYALALPLCQRAIVIFEKVKGPDHPTTGTSLNNLAGLYLAMGEYAQAEPLYQRALAISEKAEGPDHPNTGRNLNNLSVLYQDMGQYSKAIPLLRRALAISEKTQGADHPSTGAVLNNLSLLYQHMGEYANALPLVQRALAISERSEGADHPNTSARRNNLAVLYRDLGRYNQALPLFQRALVISEKVEGPDHPTTGTVLNNLATLYQDMGQYTLALPLIQRALAISEKAEGPDHPATGRVLNNLSLLYTEMGQYALALPLLQRALAISEKAEGPNHPSTGTRLVNLAVLYQDLGQYAQALPLFERAMAISVKVGGPEHPITGTVLTHLAELHRAMGQYAQALPLSQRALAISEKVHGTDHPSTGTSLNGLANLHWSMGHYAQALPLSQRALAISDKALGSDHPSTGRRLNNLARLYLDMGQFAQALPLFYRAEQIGTASWNRELQWHAQSGIAALLAAQGDPTSAIFWGKQAVNTIQSLRGGLIKLDRELQTSFLNDKRWVYTELSQQLITAGRIPEAQRVMALLKEEELFDFVRRDADSAPASSELPLTGVERKAAEQYKVLGDRLATLAQEELRLQEIRRKGGATEADLARLAELEAPLAEARDAFMAFTTGLRQMLAGQAEHREKAALVDRQIESHQNLLAELGSAGQGVAAVQYVASREKLSIIVSTQAIQLAREVPIAEKDLNKHIAELRGLLQDPKLDPRAAAQRLHALLIEPILADLQAQNVHTLMLLQDGALRYLPFAALHDGRRYLVENYQLAIYTAAAQSGLGKSPAAQWQVAALGVTRAFPEQNFRALDAVRQELNGIVHPQVLPGQVYLDEKFNRTTLLNNLGRPVLHVASHFRFIEGSDQSFLLLGDGSRLSLADLRRMPRFNGVDLLTLSACDTATGGGLREDGREVEGLGAEVQKKGARAVLATLWPVADRSTGELMQRFYRAREGGQRNKAQALRQAQLALLGAAGGDAGSAGPNEPRGARPVAAAPGGGEGKPAPYVAPAGAPYAHPYYWAPFILMGNWL</sequence>
<dbReference type="PROSITE" id="PS50005">
    <property type="entry name" value="TPR"/>
    <property type="match status" value="7"/>
</dbReference>
<dbReference type="Pfam" id="PF12770">
    <property type="entry name" value="CHAT"/>
    <property type="match status" value="1"/>
</dbReference>
<gene>
    <name evidence="6" type="ORF">CATMQ487_29570</name>
</gene>
<feature type="repeat" description="TPR" evidence="3">
    <location>
        <begin position="182"/>
        <end position="215"/>
    </location>
</feature>
<keyword evidence="2 3" id="KW-0802">TPR repeat</keyword>
<feature type="repeat" description="TPR" evidence="3">
    <location>
        <begin position="98"/>
        <end position="131"/>
    </location>
</feature>
<dbReference type="Pfam" id="PF13424">
    <property type="entry name" value="TPR_12"/>
    <property type="match status" value="4"/>
</dbReference>
<organism evidence="6 7">
    <name type="scientific">Sphaerotilus microaerophilus</name>
    <dbReference type="NCBI Taxonomy" id="2914710"/>
    <lineage>
        <taxon>Bacteria</taxon>
        <taxon>Pseudomonadati</taxon>
        <taxon>Pseudomonadota</taxon>
        <taxon>Betaproteobacteria</taxon>
        <taxon>Burkholderiales</taxon>
        <taxon>Sphaerotilaceae</taxon>
        <taxon>Sphaerotilus</taxon>
    </lineage>
</organism>